<sequence>MNSRRRPAGGVKSVQGDPSPSGTTKKRVSREEEINQLRSSRRAEEIRSHQKQRHQQHGGKRRSAATSADQSVDDGTKQNTHTATSRNIVHFDYICYCIHFYPIIPMGFGMSFFV</sequence>
<evidence type="ECO:0000256" key="2">
    <source>
        <dbReference type="SAM" id="Phobius"/>
    </source>
</evidence>
<reference evidence="3 4" key="1">
    <citation type="submission" date="2021-06" db="EMBL/GenBank/DDBJ databases">
        <authorList>
            <person name="Palmer J.M."/>
        </authorList>
    </citation>
    <scope>NUCLEOTIDE SEQUENCE [LARGE SCALE GENOMIC DNA]</scope>
    <source>
        <strain evidence="3 4">AS_MEX2019</strain>
        <tissue evidence="3">Muscle</tissue>
    </source>
</reference>
<keyword evidence="2" id="KW-0812">Transmembrane</keyword>
<gene>
    <name evidence="3" type="ORF">AMECASPLE_016125</name>
</gene>
<accession>A0ABV1AAN8</accession>
<evidence type="ECO:0000313" key="3">
    <source>
        <dbReference type="EMBL" id="MEQ2314840.1"/>
    </source>
</evidence>
<comment type="caution">
    <text evidence="3">The sequence shown here is derived from an EMBL/GenBank/DDBJ whole genome shotgun (WGS) entry which is preliminary data.</text>
</comment>
<organism evidence="3 4">
    <name type="scientific">Ameca splendens</name>
    <dbReference type="NCBI Taxonomy" id="208324"/>
    <lineage>
        <taxon>Eukaryota</taxon>
        <taxon>Metazoa</taxon>
        <taxon>Chordata</taxon>
        <taxon>Craniata</taxon>
        <taxon>Vertebrata</taxon>
        <taxon>Euteleostomi</taxon>
        <taxon>Actinopterygii</taxon>
        <taxon>Neopterygii</taxon>
        <taxon>Teleostei</taxon>
        <taxon>Neoteleostei</taxon>
        <taxon>Acanthomorphata</taxon>
        <taxon>Ovalentaria</taxon>
        <taxon>Atherinomorphae</taxon>
        <taxon>Cyprinodontiformes</taxon>
        <taxon>Goodeidae</taxon>
        <taxon>Ameca</taxon>
    </lineage>
</organism>
<protein>
    <submittedName>
        <fullName evidence="3">Uncharacterized protein</fullName>
    </submittedName>
</protein>
<name>A0ABV1AAN8_9TELE</name>
<proteinExistence type="predicted"/>
<keyword evidence="4" id="KW-1185">Reference proteome</keyword>
<feature type="region of interest" description="Disordered" evidence="1">
    <location>
        <begin position="1"/>
        <end position="83"/>
    </location>
</feature>
<keyword evidence="2" id="KW-1133">Transmembrane helix</keyword>
<dbReference type="Proteomes" id="UP001469553">
    <property type="component" value="Unassembled WGS sequence"/>
</dbReference>
<feature type="compositionally biased region" description="Basic and acidic residues" evidence="1">
    <location>
        <begin position="29"/>
        <end position="48"/>
    </location>
</feature>
<feature type="compositionally biased region" description="Basic residues" evidence="1">
    <location>
        <begin position="49"/>
        <end position="63"/>
    </location>
</feature>
<keyword evidence="2" id="KW-0472">Membrane</keyword>
<dbReference type="EMBL" id="JAHRIP010085801">
    <property type="protein sequence ID" value="MEQ2314840.1"/>
    <property type="molecule type" value="Genomic_DNA"/>
</dbReference>
<feature type="transmembrane region" description="Helical" evidence="2">
    <location>
        <begin position="93"/>
        <end position="113"/>
    </location>
</feature>
<evidence type="ECO:0000256" key="1">
    <source>
        <dbReference type="SAM" id="MobiDB-lite"/>
    </source>
</evidence>
<evidence type="ECO:0000313" key="4">
    <source>
        <dbReference type="Proteomes" id="UP001469553"/>
    </source>
</evidence>